<keyword evidence="2" id="KW-1185">Reference proteome</keyword>
<proteinExistence type="predicted"/>
<evidence type="ECO:0000313" key="1">
    <source>
        <dbReference type="EMBL" id="KAK7089713.1"/>
    </source>
</evidence>
<evidence type="ECO:0000313" key="2">
    <source>
        <dbReference type="Proteomes" id="UP001374579"/>
    </source>
</evidence>
<reference evidence="1 2" key="1">
    <citation type="submission" date="2024-02" db="EMBL/GenBank/DDBJ databases">
        <title>Chromosome-scale genome assembly of the rough periwinkle Littorina saxatilis.</title>
        <authorList>
            <person name="De Jode A."/>
            <person name="Faria R."/>
            <person name="Formenti G."/>
            <person name="Sims Y."/>
            <person name="Smith T.P."/>
            <person name="Tracey A."/>
            <person name="Wood J.M.D."/>
            <person name="Zagrodzka Z.B."/>
            <person name="Johannesson K."/>
            <person name="Butlin R.K."/>
            <person name="Leder E.H."/>
        </authorList>
    </citation>
    <scope>NUCLEOTIDE SEQUENCE [LARGE SCALE GENOMIC DNA]</scope>
    <source>
        <strain evidence="1">Snail1</strain>
        <tissue evidence="1">Muscle</tissue>
    </source>
</reference>
<comment type="caution">
    <text evidence="1">The sequence shown here is derived from an EMBL/GenBank/DDBJ whole genome shotgun (WGS) entry which is preliminary data.</text>
</comment>
<dbReference type="AlphaFoldDB" id="A0AAN9AMG1"/>
<organism evidence="1 2">
    <name type="scientific">Littorina saxatilis</name>
    <dbReference type="NCBI Taxonomy" id="31220"/>
    <lineage>
        <taxon>Eukaryota</taxon>
        <taxon>Metazoa</taxon>
        <taxon>Spiralia</taxon>
        <taxon>Lophotrochozoa</taxon>
        <taxon>Mollusca</taxon>
        <taxon>Gastropoda</taxon>
        <taxon>Caenogastropoda</taxon>
        <taxon>Littorinimorpha</taxon>
        <taxon>Littorinoidea</taxon>
        <taxon>Littorinidae</taxon>
        <taxon>Littorina</taxon>
    </lineage>
</organism>
<dbReference type="Proteomes" id="UP001374579">
    <property type="component" value="Unassembled WGS sequence"/>
</dbReference>
<dbReference type="EMBL" id="JBAMIC010000767">
    <property type="protein sequence ID" value="KAK7089713.1"/>
    <property type="molecule type" value="Genomic_DNA"/>
</dbReference>
<accession>A0AAN9AMG1</accession>
<name>A0AAN9AMG1_9CAEN</name>
<protein>
    <submittedName>
        <fullName evidence="1">Uncharacterized protein</fullName>
    </submittedName>
</protein>
<sequence length="102" mass="10878">MAGINPPAILYSIVRRSCLRRSASAESDGKFSLCSISVTQPGFLHGSVIFAGSRPLSHLRTTAVSVILSTSSSSSRGGPDPISWMLKVPLVGHSRWLKLCHS</sequence>
<gene>
    <name evidence="1" type="ORF">V1264_024424</name>
</gene>